<dbReference type="EMBL" id="CP046729">
    <property type="protein sequence ID" value="QUP53104.1"/>
    <property type="molecule type" value="Genomic_DNA"/>
</dbReference>
<name>A0ABX7ZDY4_9RALS</name>
<dbReference type="InterPro" id="IPR031325">
    <property type="entry name" value="RHS_repeat"/>
</dbReference>
<dbReference type="Pfam" id="PF25023">
    <property type="entry name" value="TEN_YD-shell"/>
    <property type="match status" value="2"/>
</dbReference>
<dbReference type="Pfam" id="PF15523">
    <property type="entry name" value="Ntox16"/>
    <property type="match status" value="1"/>
</dbReference>
<dbReference type="Pfam" id="PF05593">
    <property type="entry name" value="RHS_repeat"/>
    <property type="match status" value="1"/>
</dbReference>
<dbReference type="InterPro" id="IPR056823">
    <property type="entry name" value="TEN-like_YD-shell"/>
</dbReference>
<evidence type="ECO:0000256" key="2">
    <source>
        <dbReference type="SAM" id="SignalP"/>
    </source>
</evidence>
<dbReference type="Pfam" id="PF20148">
    <property type="entry name" value="DUF6531"/>
    <property type="match status" value="1"/>
</dbReference>
<gene>
    <name evidence="6" type="ORF">GO998_04660</name>
</gene>
<feature type="domain" description="Novel toxin 16" evidence="3">
    <location>
        <begin position="786"/>
        <end position="867"/>
    </location>
</feature>
<dbReference type="InterPro" id="IPR045351">
    <property type="entry name" value="DUF6531"/>
</dbReference>
<dbReference type="Gene3D" id="2.180.10.10">
    <property type="entry name" value="RHS repeat-associated core"/>
    <property type="match status" value="2"/>
</dbReference>
<evidence type="ECO:0000259" key="4">
    <source>
        <dbReference type="Pfam" id="PF20148"/>
    </source>
</evidence>
<evidence type="ECO:0000259" key="3">
    <source>
        <dbReference type="Pfam" id="PF15523"/>
    </source>
</evidence>
<accession>A0ABX7ZDY4</accession>
<evidence type="ECO:0000256" key="1">
    <source>
        <dbReference type="ARBA" id="ARBA00022737"/>
    </source>
</evidence>
<dbReference type="InterPro" id="IPR050708">
    <property type="entry name" value="T6SS_VgrG/RHS"/>
</dbReference>
<dbReference type="InterPro" id="IPR029118">
    <property type="entry name" value="Ntox16"/>
</dbReference>
<organism evidence="6 7">
    <name type="scientific">Ralstonia syzygii</name>
    <dbReference type="NCBI Taxonomy" id="28097"/>
    <lineage>
        <taxon>Bacteria</taxon>
        <taxon>Pseudomonadati</taxon>
        <taxon>Pseudomonadota</taxon>
        <taxon>Betaproteobacteria</taxon>
        <taxon>Burkholderiales</taxon>
        <taxon>Burkholderiaceae</taxon>
        <taxon>Ralstonia</taxon>
        <taxon>Ralstonia solanacearum species complex</taxon>
    </lineage>
</organism>
<proteinExistence type="predicted"/>
<dbReference type="InterPro" id="IPR006530">
    <property type="entry name" value="YD"/>
</dbReference>
<evidence type="ECO:0000259" key="5">
    <source>
        <dbReference type="Pfam" id="PF25023"/>
    </source>
</evidence>
<sequence>MRCLWGRVSLVVAMLCGFAAHSEAWAGIGNLWYDGPYVGDSPEAACAPVMARNGWELDHIDMMLSRGEAACKPTYESAMRTWGYYTWTVAFFNGGACAPGYTQLPDGNCEPNRSPERSCAVGHPVLPGTGTKVLNERDDGGSSELPLARSYRSNVLFGGASGTGQWTFNWQRRLDPAMSLSMYAPSVRVLREDGSVLTFRKDATGWVAVGTRDSVQPSYDANGYITDWKYIVASTGMIERYDTAGKLVRVEERNGRSTVLAYNSKNLLSQVKATSGRSLTFAYDSQGRIASVTAPDGVITRYAYNAAGMLSTVTWPDNTTRQYVYEDTRFPTVLTGVIDEAGVRYATYAYDDQSRAIASELTAGTDRYQFQYQPNGHTAVTLPSGMTSTYTFFKQNGVLLPTAVTAPCPTCGGTAQRTDYDTSNNATRKVDYDGSATTYVYDVLGRETQRVIGAGTADAKTFTTEWDSQRWLVTRVASPSRIEAFSYDANGNLLSHSTTPTDDANGSQGLNAAASGGTERIEWVYAANGQVLTATERKGAVPFGTWTFTYDGNGDLLTLTNPSGQTGKIVRYDSAGRVLEAIDTEGFVHKLNYNARGWLTDHRFGSLNIHYDYDVVGQRTAVIGPENSSVRYVYDAAHRLIEIFDSLTIQEPASASALASPFGVRQVQSIDEASSVAMRVRSTLVTGWNAAMNWLKRMFSQLMRSAHAQVGPGSGAGNGYRPPMPVPTGSQSINASPRPEDILDPNVGSRRMPPEMGMLKILMQVQQACSAAVSTVAQVFDRSKPPGDCDPVTHNKLRDDVDDKCKNSGSQRCLGTDSNATLRVKLDMNRACALARTLLMKKCYRGGDDGHKDADMNAWKAVAKCEGFLQ</sequence>
<dbReference type="PANTHER" id="PTHR32305:SF15">
    <property type="entry name" value="PROTEIN RHSA-RELATED"/>
    <property type="match status" value="1"/>
</dbReference>
<dbReference type="PANTHER" id="PTHR32305">
    <property type="match status" value="1"/>
</dbReference>
<feature type="domain" description="Teneurin-like YD-shell" evidence="5">
    <location>
        <begin position="205"/>
        <end position="380"/>
    </location>
</feature>
<keyword evidence="2" id="KW-0732">Signal</keyword>
<feature type="signal peptide" evidence="2">
    <location>
        <begin position="1"/>
        <end position="26"/>
    </location>
</feature>
<feature type="chain" id="PRO_5047113298" evidence="2">
    <location>
        <begin position="27"/>
        <end position="870"/>
    </location>
</feature>
<keyword evidence="7" id="KW-1185">Reference proteome</keyword>
<protein>
    <submittedName>
        <fullName evidence="6">RHS repeat protein</fullName>
    </submittedName>
</protein>
<dbReference type="NCBIfam" id="TIGR01643">
    <property type="entry name" value="YD_repeat_2x"/>
    <property type="match status" value="3"/>
</dbReference>
<dbReference type="Proteomes" id="UP000677898">
    <property type="component" value="Chromosome"/>
</dbReference>
<evidence type="ECO:0000313" key="6">
    <source>
        <dbReference type="EMBL" id="QUP53104.1"/>
    </source>
</evidence>
<keyword evidence="1" id="KW-0677">Repeat</keyword>
<evidence type="ECO:0000313" key="7">
    <source>
        <dbReference type="Proteomes" id="UP000677898"/>
    </source>
</evidence>
<reference evidence="6 7" key="1">
    <citation type="journal article" date="2021" name="Phytopathology">
        <title>Complete genome sequence of Ralstonia syzygii subsp. indonesiensis strain LLRS-1, isolated from wilted tobacco in China.</title>
        <authorList>
            <person name="Lu C.H."/>
            <person name="Li J.Y."/>
            <person name="Mi M.G."/>
            <person name="Lin Z.L."/>
            <person name="Jiang N."/>
            <person name="Gai X."/>
            <person name="Ma J.H."/>
            <person name="Lei L.P."/>
            <person name="Xia Z.Y."/>
        </authorList>
    </citation>
    <scope>NUCLEOTIDE SEQUENCE [LARGE SCALE GENOMIC DNA]</scope>
    <source>
        <strain evidence="6 7">LLRS-1</strain>
    </source>
</reference>
<feature type="domain" description="Teneurin-like YD-shell" evidence="5">
    <location>
        <begin position="518"/>
        <end position="641"/>
    </location>
</feature>
<feature type="domain" description="DUF6531" evidence="4">
    <location>
        <begin position="122"/>
        <end position="199"/>
    </location>
</feature>